<gene>
    <name evidence="2" type="primary">ybiU</name>
    <name evidence="2" type="ORF">NCTC13038_01595</name>
</gene>
<evidence type="ECO:0000313" key="3">
    <source>
        <dbReference type="Proteomes" id="UP000332594"/>
    </source>
</evidence>
<proteinExistence type="predicted"/>
<dbReference type="Gene3D" id="2.60.120.330">
    <property type="entry name" value="B-lactam Antibiotic, Isopenicillin N Synthase, Chain"/>
    <property type="match status" value="1"/>
</dbReference>
<dbReference type="InterPro" id="IPR027443">
    <property type="entry name" value="IPNS-like_sf"/>
</dbReference>
<evidence type="ECO:0000313" key="2">
    <source>
        <dbReference type="EMBL" id="VFS69006.1"/>
    </source>
</evidence>
<feature type="compositionally biased region" description="Basic residues" evidence="1">
    <location>
        <begin position="477"/>
        <end position="486"/>
    </location>
</feature>
<dbReference type="PANTHER" id="PTHR30613">
    <property type="entry name" value="UNCHARACTERIZED PROTEIN YBIU-RELATED"/>
    <property type="match status" value="1"/>
</dbReference>
<dbReference type="SUPFAM" id="SSF51197">
    <property type="entry name" value="Clavaminate synthase-like"/>
    <property type="match status" value="1"/>
</dbReference>
<dbReference type="AlphaFoldDB" id="A0A485B8P9"/>
<accession>A0A485B8P9</accession>
<organism evidence="2 3">
    <name type="scientific">Raoultella terrigena</name>
    <name type="common">Klebsiella terrigena</name>
    <dbReference type="NCBI Taxonomy" id="577"/>
    <lineage>
        <taxon>Bacteria</taxon>
        <taxon>Pseudomonadati</taxon>
        <taxon>Pseudomonadota</taxon>
        <taxon>Gammaproteobacteria</taxon>
        <taxon>Enterobacterales</taxon>
        <taxon>Enterobacteriaceae</taxon>
        <taxon>Klebsiella/Raoultella group</taxon>
        <taxon>Raoultella</taxon>
    </lineage>
</organism>
<name>A0A485B8P9_RAOTE</name>
<dbReference type="PANTHER" id="PTHR30613:SF1">
    <property type="entry name" value="DUF1479 DOMAIN PROTEIN (AFU_ORTHOLOGUE AFUA_5G09280)"/>
    <property type="match status" value="1"/>
</dbReference>
<evidence type="ECO:0000256" key="1">
    <source>
        <dbReference type="SAM" id="MobiDB-lite"/>
    </source>
</evidence>
<dbReference type="EMBL" id="CAADJG010000002">
    <property type="protein sequence ID" value="VFS69006.1"/>
    <property type="molecule type" value="Genomic_DNA"/>
</dbReference>
<dbReference type="Pfam" id="PF07350">
    <property type="entry name" value="Gig2-like"/>
    <property type="match status" value="1"/>
</dbReference>
<sequence>MTVIHTSETLPADHKAAIRQIKQDLRAQIGDVQAVFDRLTARISARLDEIDAIKARGEEVWPIIPFSDIAQGKVSDAQREAIRHRGCAVIRGHFSRERALAWDNSMLEYLDLNRFDDVYKGPGDTFFGSLDASRPEIYPIYWSQAQMQARQSDEMAAVQSFLNRLWTFSRDGKQWFDPDVSVIYPDRIRRRPPGTTSKGLGAHTDSGALERWLLPAYQQVFANVFNGNIDAYDPWDAAHRTEVEEYTVDNTTKCSVFRTFQGWTALSDMIPDQGLLHVVPIPEAMAYVLLRPLLDDVPDDELCGVAPGKVLPISEKWHPLLIKALSAIPAISAGDSVWWHCDVIHSVAPVENQQGWGNVMYIPAAPLCEKNLAYAHKVKIALEKGASPGDFPREDYEADWQARFTPRRSQRPRQNARWASRFNRRTTPVAQRRCGGYRAVSAVPNPAPPACRLAAASRSGPGGGSAAAAEAAPPPCRAHRAGRERR</sequence>
<reference evidence="2 3" key="1">
    <citation type="submission" date="2019-03" db="EMBL/GenBank/DDBJ databases">
        <authorList>
            <consortium name="Pathogen Informatics"/>
        </authorList>
    </citation>
    <scope>NUCLEOTIDE SEQUENCE [LARGE SCALE GENOMIC DNA]</scope>
    <source>
        <strain evidence="2 3">NCTC13038</strain>
    </source>
</reference>
<feature type="region of interest" description="Disordered" evidence="1">
    <location>
        <begin position="453"/>
        <end position="486"/>
    </location>
</feature>
<dbReference type="InterPro" id="IPR010856">
    <property type="entry name" value="Gig2-like"/>
</dbReference>
<dbReference type="Proteomes" id="UP000332594">
    <property type="component" value="Unassembled WGS sequence"/>
</dbReference>
<protein>
    <submittedName>
        <fullName evidence="2">Protein of uncharacterized function (DUF1479)</fullName>
    </submittedName>
</protein>